<evidence type="ECO:0000259" key="1">
    <source>
        <dbReference type="Pfam" id="PF04293"/>
    </source>
</evidence>
<dbReference type="Pfam" id="PF04293">
    <property type="entry name" value="SpoVR"/>
    <property type="match status" value="2"/>
</dbReference>
<dbReference type="EMBL" id="CBXI010000005">
    <property type="protein sequence ID" value="CDL90287.1"/>
    <property type="molecule type" value="Genomic_DNA"/>
</dbReference>
<dbReference type="Pfam" id="PF24755">
    <property type="entry name" value="SpoVR_C"/>
    <property type="match status" value="1"/>
</dbReference>
<feature type="domain" description="SpoVR protein-like N-terminal" evidence="1">
    <location>
        <begin position="175"/>
        <end position="346"/>
    </location>
</feature>
<dbReference type="InterPro" id="IPR056174">
    <property type="entry name" value="SpoVR_N"/>
</dbReference>
<evidence type="ECO:0000259" key="2">
    <source>
        <dbReference type="Pfam" id="PF24755"/>
    </source>
</evidence>
<proteinExistence type="predicted"/>
<feature type="domain" description="SpoVR-like C-terminal" evidence="2">
    <location>
        <begin position="349"/>
        <end position="399"/>
    </location>
</feature>
<dbReference type="InterPro" id="IPR007390">
    <property type="entry name" value="Spore_V_R"/>
</dbReference>
<dbReference type="AlphaFoldDB" id="W6NE67"/>
<dbReference type="PANTHER" id="PTHR30029:SF2">
    <property type="entry name" value="STAGE V SPORULATION PROTEIN R"/>
    <property type="match status" value="1"/>
</dbReference>
<dbReference type="PANTHER" id="PTHR30029">
    <property type="entry name" value="STAGE V SPORULATION PROTEIN R"/>
    <property type="match status" value="1"/>
</dbReference>
<evidence type="ECO:0000313" key="3">
    <source>
        <dbReference type="EMBL" id="CDL90287.1"/>
    </source>
</evidence>
<accession>W6NE67</accession>
<gene>
    <name evidence="3" type="ORF">CTDIVETGP_0357</name>
</gene>
<dbReference type="Proteomes" id="UP000019482">
    <property type="component" value="Unassembled WGS sequence"/>
</dbReference>
<protein>
    <submittedName>
        <fullName evidence="3">Stage V sporulation protein involved in spore cortex synthesis (SpoVR)</fullName>
    </submittedName>
</protein>
<feature type="domain" description="SpoVR protein-like N-terminal" evidence="1">
    <location>
        <begin position="3"/>
        <end position="174"/>
    </location>
</feature>
<evidence type="ECO:0000313" key="4">
    <source>
        <dbReference type="Proteomes" id="UP000019482"/>
    </source>
</evidence>
<reference evidence="3 4" key="1">
    <citation type="journal article" date="2015" name="Genome Announc.">
        <title>Draft Genome Sequence of Clostridium tyrobutyricum Strain DIVETGP, Isolated from Cow's Milk for Grana Padano Production.</title>
        <authorList>
            <person name="Soggiu A."/>
            <person name="Piras C."/>
            <person name="Gaiarsa S."/>
            <person name="Sassera D."/>
            <person name="Roncada P."/>
            <person name="Bendixen E."/>
            <person name="Brasca M."/>
            <person name="Bonizzi L."/>
        </authorList>
    </citation>
    <scope>NUCLEOTIDE SEQUENCE [LARGE SCALE GENOMIC DNA]</scope>
    <source>
        <strain evidence="3 4">DIVETGP</strain>
    </source>
</reference>
<dbReference type="InterPro" id="IPR057008">
    <property type="entry name" value="SpoVR-like_C"/>
</dbReference>
<name>W6NE67_CLOTY</name>
<sequence length="421" mass="49412">MDYSTTDLKNWCSTIETMAKNSGLDFYPQEFEIVSYKDMIGYEAYLGMPSRYPHWSFGKSYDRAESLYRYNLTGLPYEMVINSDPCLAYLMKDNTLLLQILTMAHVYGHNDFFKNNRLFKDGTNASYTIEMFKNNANMIREYLNDPSIGYTGVEKILNAAHAIRYQTRRAIGLKNSEEEPCDDLILFIIKHGNLEEWQKNVLNVVRKETAYFIPQIETKIMNEGWASYWHYKILHKLDLPDSLFIEFIKRHNDVITPAMGSINPYHLGFKMFEDLEKRYGTEKIFEVRKLERDESFIRRYLTKDICYRLNLFEYMKDGDEYIVKDIADDTGWLEIRNALCNSCGMGTIPNIEVKEISSKDNTLILNQIYDGRELNSKYMEATLKYIYDLWNGPVQLNTKISKKNTGVKCDEDKKISYTSLE</sequence>
<comment type="caution">
    <text evidence="3">The sequence shown here is derived from an EMBL/GenBank/DDBJ whole genome shotgun (WGS) entry which is preliminary data.</text>
</comment>
<keyword evidence="4" id="KW-1185">Reference proteome</keyword>
<organism evidence="3 4">
    <name type="scientific">Clostridium tyrobutyricum DIVETGP</name>
    <dbReference type="NCBI Taxonomy" id="1408889"/>
    <lineage>
        <taxon>Bacteria</taxon>
        <taxon>Bacillati</taxon>
        <taxon>Bacillota</taxon>
        <taxon>Clostridia</taxon>
        <taxon>Eubacteriales</taxon>
        <taxon>Clostridiaceae</taxon>
        <taxon>Clostridium</taxon>
    </lineage>
</organism>